<dbReference type="Gene3D" id="1.50.40.10">
    <property type="entry name" value="Mitochondrial carrier domain"/>
    <property type="match status" value="1"/>
</dbReference>
<comment type="subcellular location">
    <subcellularLocation>
        <location evidence="1">Mitochondrion inner membrane</location>
        <topology evidence="1">Multi-pass membrane protein</topology>
    </subcellularLocation>
</comment>
<evidence type="ECO:0000256" key="1">
    <source>
        <dbReference type="ARBA" id="ARBA00004448"/>
    </source>
</evidence>
<evidence type="ECO:0000256" key="4">
    <source>
        <dbReference type="ARBA" id="ARBA00022692"/>
    </source>
</evidence>
<evidence type="ECO:0000256" key="10">
    <source>
        <dbReference type="PROSITE-ProRule" id="PRU00282"/>
    </source>
</evidence>
<keyword evidence="4 10" id="KW-0812">Transmembrane</keyword>
<dbReference type="AlphaFoldDB" id="A0AAD6GKB3"/>
<dbReference type="SUPFAM" id="SSF103506">
    <property type="entry name" value="Mitochondrial carrier"/>
    <property type="match status" value="1"/>
</dbReference>
<dbReference type="Pfam" id="PF00153">
    <property type="entry name" value="Mito_carr"/>
    <property type="match status" value="3"/>
</dbReference>
<reference evidence="12 13" key="1">
    <citation type="journal article" date="2023" name="IMA Fungus">
        <title>Comparative genomic study of the Penicillium genus elucidates a diverse pangenome and 15 lateral gene transfer events.</title>
        <authorList>
            <person name="Petersen C."/>
            <person name="Sorensen T."/>
            <person name="Nielsen M.R."/>
            <person name="Sondergaard T.E."/>
            <person name="Sorensen J.L."/>
            <person name="Fitzpatrick D.A."/>
            <person name="Frisvad J.C."/>
            <person name="Nielsen K.L."/>
        </authorList>
    </citation>
    <scope>NUCLEOTIDE SEQUENCE [LARGE SCALE GENOMIC DNA]</scope>
    <source>
        <strain evidence="12 13">IBT 35679</strain>
    </source>
</reference>
<comment type="similarity">
    <text evidence="2 11">Belongs to the mitochondrial carrier (TC 2.A.29) family.</text>
</comment>
<dbReference type="PANTHER" id="PTHR45683">
    <property type="entry name" value="MITOCHONDRIAL NICOTINAMIDE ADENINE DINUCLEOTIDE TRANSPORTER 1-RELATED-RELATED"/>
    <property type="match status" value="1"/>
</dbReference>
<evidence type="ECO:0000256" key="6">
    <source>
        <dbReference type="ARBA" id="ARBA00022792"/>
    </source>
</evidence>
<evidence type="ECO:0000313" key="12">
    <source>
        <dbReference type="EMBL" id="KAJ5552910.1"/>
    </source>
</evidence>
<evidence type="ECO:0000256" key="8">
    <source>
        <dbReference type="ARBA" id="ARBA00023128"/>
    </source>
</evidence>
<dbReference type="GO" id="GO:0055085">
    <property type="term" value="P:transmembrane transport"/>
    <property type="evidence" value="ECO:0007669"/>
    <property type="project" value="InterPro"/>
</dbReference>
<keyword evidence="7" id="KW-1133">Transmembrane helix</keyword>
<keyword evidence="13" id="KW-1185">Reference proteome</keyword>
<protein>
    <recommendedName>
        <fullName evidence="14">Mitochondrial thiamine pyrophosphate carrier 1</fullName>
    </recommendedName>
</protein>
<evidence type="ECO:0000256" key="5">
    <source>
        <dbReference type="ARBA" id="ARBA00022737"/>
    </source>
</evidence>
<proteinExistence type="inferred from homology"/>
<organism evidence="12 13">
    <name type="scientific">Penicillium frequentans</name>
    <dbReference type="NCBI Taxonomy" id="3151616"/>
    <lineage>
        <taxon>Eukaryota</taxon>
        <taxon>Fungi</taxon>
        <taxon>Dikarya</taxon>
        <taxon>Ascomycota</taxon>
        <taxon>Pezizomycotina</taxon>
        <taxon>Eurotiomycetes</taxon>
        <taxon>Eurotiomycetidae</taxon>
        <taxon>Eurotiales</taxon>
        <taxon>Aspergillaceae</taxon>
        <taxon>Penicillium</taxon>
    </lineage>
</organism>
<sequence>MTGQDGLSSSFVETVAGFTAGGGLNALPSSTRSGENKTPGYITRVLCPVCFLSSDISVFLVDRNATTRLGSSIQIVRDISRYEGGFAAFYRGLAPNLVGNSTSWALYFLFYGSLKNGMCIYRGSFSALTSFDYFLASGTAGALTSLLTNPIWVIKTRMLSTGSQFPGAYSSFTTGVKHIYRTEGVPGFYRGLVPSLFGVSHGALQFMAYDRLKVLRSHTNQDPSSLGVGHENKTRKLNNVDFLALSSLSKLFAGCATYPYQVIRSRLQTYDAPLMYRGATDAIMKVWAREGISGFYKGLGPNLLRVLPSTWVTFLVYENVKIFFT</sequence>
<keyword evidence="9 10" id="KW-0472">Membrane</keyword>
<evidence type="ECO:0000313" key="13">
    <source>
        <dbReference type="Proteomes" id="UP001220324"/>
    </source>
</evidence>
<comment type="caution">
    <text evidence="12">The sequence shown here is derived from an EMBL/GenBank/DDBJ whole genome shotgun (WGS) entry which is preliminary data.</text>
</comment>
<keyword evidence="5" id="KW-0677">Repeat</keyword>
<dbReference type="InterPro" id="IPR018108">
    <property type="entry name" value="MCP_transmembrane"/>
</dbReference>
<feature type="repeat" description="Solcar" evidence="10">
    <location>
        <begin position="128"/>
        <end position="215"/>
    </location>
</feature>
<evidence type="ECO:0000256" key="7">
    <source>
        <dbReference type="ARBA" id="ARBA00022989"/>
    </source>
</evidence>
<evidence type="ECO:0000256" key="9">
    <source>
        <dbReference type="ARBA" id="ARBA00023136"/>
    </source>
</evidence>
<dbReference type="Proteomes" id="UP001220324">
    <property type="component" value="Unassembled WGS sequence"/>
</dbReference>
<gene>
    <name evidence="12" type="ORF">N7494_002288</name>
</gene>
<accession>A0AAD6GKB3</accession>
<name>A0AAD6GKB3_9EURO</name>
<evidence type="ECO:0000256" key="2">
    <source>
        <dbReference type="ARBA" id="ARBA00006375"/>
    </source>
</evidence>
<dbReference type="EMBL" id="JAQIZZ010000002">
    <property type="protein sequence ID" value="KAJ5552910.1"/>
    <property type="molecule type" value="Genomic_DNA"/>
</dbReference>
<dbReference type="InterPro" id="IPR044712">
    <property type="entry name" value="SLC25A32-like"/>
</dbReference>
<evidence type="ECO:0000256" key="11">
    <source>
        <dbReference type="RuleBase" id="RU000488"/>
    </source>
</evidence>
<dbReference type="GO" id="GO:0005743">
    <property type="term" value="C:mitochondrial inner membrane"/>
    <property type="evidence" value="ECO:0007669"/>
    <property type="project" value="UniProtKB-SubCell"/>
</dbReference>
<feature type="repeat" description="Solcar" evidence="10">
    <location>
        <begin position="241"/>
        <end position="323"/>
    </location>
</feature>
<dbReference type="FunFam" id="1.50.40.10:FF:000102">
    <property type="entry name" value="Folate carrier protein Flx1"/>
    <property type="match status" value="1"/>
</dbReference>
<dbReference type="PROSITE" id="PS50920">
    <property type="entry name" value="SOLCAR"/>
    <property type="match status" value="2"/>
</dbReference>
<evidence type="ECO:0000256" key="3">
    <source>
        <dbReference type="ARBA" id="ARBA00022448"/>
    </source>
</evidence>
<dbReference type="GO" id="GO:0006862">
    <property type="term" value="P:nucleotide transport"/>
    <property type="evidence" value="ECO:0007669"/>
    <property type="project" value="InterPro"/>
</dbReference>
<keyword evidence="8" id="KW-0496">Mitochondrion</keyword>
<dbReference type="InterPro" id="IPR023395">
    <property type="entry name" value="MCP_dom_sf"/>
</dbReference>
<keyword evidence="6" id="KW-0999">Mitochondrion inner membrane</keyword>
<keyword evidence="3 11" id="KW-0813">Transport</keyword>
<evidence type="ECO:0008006" key="14">
    <source>
        <dbReference type="Google" id="ProtNLM"/>
    </source>
</evidence>